<evidence type="ECO:0000313" key="3">
    <source>
        <dbReference type="Proteomes" id="UP000541352"/>
    </source>
</evidence>
<dbReference type="Pfam" id="PF00534">
    <property type="entry name" value="Glycos_transf_1"/>
    <property type="match status" value="1"/>
</dbReference>
<name>A0A7W5ZLY8_9BACT</name>
<organism evidence="2 3">
    <name type="scientific">Runella defluvii</name>
    <dbReference type="NCBI Taxonomy" id="370973"/>
    <lineage>
        <taxon>Bacteria</taxon>
        <taxon>Pseudomonadati</taxon>
        <taxon>Bacteroidota</taxon>
        <taxon>Cytophagia</taxon>
        <taxon>Cytophagales</taxon>
        <taxon>Spirosomataceae</taxon>
        <taxon>Runella</taxon>
    </lineage>
</organism>
<feature type="domain" description="Glycosyl transferase family 1" evidence="1">
    <location>
        <begin position="202"/>
        <end position="349"/>
    </location>
</feature>
<proteinExistence type="predicted"/>
<comment type="caution">
    <text evidence="2">The sequence shown here is derived from an EMBL/GenBank/DDBJ whole genome shotgun (WGS) entry which is preliminary data.</text>
</comment>
<dbReference type="PANTHER" id="PTHR45947:SF3">
    <property type="entry name" value="SULFOQUINOVOSYL TRANSFERASE SQD2"/>
    <property type="match status" value="1"/>
</dbReference>
<dbReference type="AlphaFoldDB" id="A0A7W5ZLY8"/>
<accession>A0A7W5ZLY8</accession>
<protein>
    <submittedName>
        <fullName evidence="2">Glycosyltransferase involved in cell wall biosynthesis</fullName>
    </submittedName>
</protein>
<dbReference type="InterPro" id="IPR001296">
    <property type="entry name" value="Glyco_trans_1"/>
</dbReference>
<sequence>MEKPANHLAQPYKVLIVAFGFYPETHGVAEVAYRHALGLYQWGHQVTVVTRGKKVENFPFEVVYVEQKVDYQVLLRLSEASVICVHGWNNWASDWVIELLPLPAKVVLVSHGTNFNVRLGGIRGLVWWLRQRRQAWHFDKKMRSFDHYVFLSDVPEPQRMSDVVWVKKNKFSSYSVIPNGARPAFGTPSTRDFRLENGLPMARMLLCVSNYTPTKGQQELVKWFREMQLPDAVLVLIGSNFNDFSSRLKRLAGEELNKTIFLFDQQTEAQIQAAYGAADVFVTATHTEVQPLMLLDAMAVGLPFLSRSVGVVSSLAGGMCFQDKTTFQSQLRLLLADDVLRKRLGKEGTEATKNTHHWDIIALKYHQLVCSLLHNQV</sequence>
<dbReference type="Proteomes" id="UP000541352">
    <property type="component" value="Unassembled WGS sequence"/>
</dbReference>
<gene>
    <name evidence="2" type="ORF">FHS57_002172</name>
</gene>
<keyword evidence="2" id="KW-0808">Transferase</keyword>
<dbReference type="CDD" id="cd03801">
    <property type="entry name" value="GT4_PimA-like"/>
    <property type="match status" value="1"/>
</dbReference>
<evidence type="ECO:0000313" key="2">
    <source>
        <dbReference type="EMBL" id="MBB3838167.1"/>
    </source>
</evidence>
<keyword evidence="3" id="KW-1185">Reference proteome</keyword>
<dbReference type="GO" id="GO:0016757">
    <property type="term" value="F:glycosyltransferase activity"/>
    <property type="evidence" value="ECO:0007669"/>
    <property type="project" value="InterPro"/>
</dbReference>
<reference evidence="2 3" key="1">
    <citation type="submission" date="2020-08" db="EMBL/GenBank/DDBJ databases">
        <title>Genomic Encyclopedia of Type Strains, Phase IV (KMG-IV): sequencing the most valuable type-strain genomes for metagenomic binning, comparative biology and taxonomic classification.</title>
        <authorList>
            <person name="Goeker M."/>
        </authorList>
    </citation>
    <scope>NUCLEOTIDE SEQUENCE [LARGE SCALE GENOMIC DNA]</scope>
    <source>
        <strain evidence="2 3">DSM 17976</strain>
    </source>
</reference>
<evidence type="ECO:0000259" key="1">
    <source>
        <dbReference type="Pfam" id="PF00534"/>
    </source>
</evidence>
<dbReference type="Gene3D" id="3.40.50.2000">
    <property type="entry name" value="Glycogen Phosphorylase B"/>
    <property type="match status" value="2"/>
</dbReference>
<dbReference type="InterPro" id="IPR050194">
    <property type="entry name" value="Glycosyltransferase_grp1"/>
</dbReference>
<dbReference type="PANTHER" id="PTHR45947">
    <property type="entry name" value="SULFOQUINOVOSYL TRANSFERASE SQD2"/>
    <property type="match status" value="1"/>
</dbReference>
<dbReference type="RefSeq" id="WP_183973360.1">
    <property type="nucleotide sequence ID" value="NZ_JACIBY010000004.1"/>
</dbReference>
<dbReference type="EMBL" id="JACIBY010000004">
    <property type="protein sequence ID" value="MBB3838167.1"/>
    <property type="molecule type" value="Genomic_DNA"/>
</dbReference>
<dbReference type="SUPFAM" id="SSF53756">
    <property type="entry name" value="UDP-Glycosyltransferase/glycogen phosphorylase"/>
    <property type="match status" value="1"/>
</dbReference>